<dbReference type="GO" id="GO:0003677">
    <property type="term" value="F:DNA binding"/>
    <property type="evidence" value="ECO:0007669"/>
    <property type="project" value="UniProtKB-KW"/>
</dbReference>
<dbReference type="OrthoDB" id="8191755at2759"/>
<evidence type="ECO:0000256" key="1">
    <source>
        <dbReference type="ARBA" id="ARBA00023125"/>
    </source>
</evidence>
<dbReference type="GO" id="GO:0005634">
    <property type="term" value="C:nucleus"/>
    <property type="evidence" value="ECO:0007669"/>
    <property type="project" value="TreeGrafter"/>
</dbReference>
<dbReference type="Proteomes" id="UP000494106">
    <property type="component" value="Unassembled WGS sequence"/>
</dbReference>
<evidence type="ECO:0000313" key="4">
    <source>
        <dbReference type="EMBL" id="CAB3236996.1"/>
    </source>
</evidence>
<keyword evidence="5" id="KW-1185">Reference proteome</keyword>
<sequence>MPRKRNRTTTKASWTVDSLENAVSILKRESISVYKVSQQTGIPYSTLKKRYNLAKAGDTSYKNSPKLGRRTVFNVAQEEILANHLRTMSNNFYSLTREQFRKVCYSVAKQLGIEERFNQVNQTAGKDWLAGFLQRHPDLSIRKPEAISINRILGFNKTEITLFFNNLEKLMVQHNFEPQMIYNVDETGITTVQETEKIIAPRGQKRVGSVTSWERGKTVTVICAMSASGSFIPPLFIFPRQRHSPHLEKDGPLGAVYTCSHNGWTNEKIFVLWLRHFIKHTKPTAETPVLIILDNHNSHATLEAWELAKENHVIMLTIPPHSSHRLQPLDVAFYSPLKRAYNKECNLYIKSRNLIKITPYEIAGLFNKAYTRVASIDIGVSSFKATGIFPMNPGVFSDDDFINEEVRSAVPVADAHQQPTNATPIPSTSNQAISEQPYTSPATIPSIFCGQQIEPEMVQREGAVTPDPIPSTSYSITERSAILDTPTVRSVATPFKIDFANAVSIFSPQPQQLMSQKERPLKNKQHSEIITSTPMKAVFEEKKKKRTEKEKYHSIRLDWCRNIKLEVKFYR</sequence>
<reference evidence="4 5" key="1">
    <citation type="submission" date="2020-04" db="EMBL/GenBank/DDBJ databases">
        <authorList>
            <person name="Wallbank WR R."/>
            <person name="Pardo Diaz C."/>
            <person name="Kozak K."/>
            <person name="Martin S."/>
            <person name="Jiggins C."/>
            <person name="Moest M."/>
            <person name="Warren A I."/>
            <person name="Byers J.R.P. K."/>
            <person name="Montejo-Kovacevich G."/>
            <person name="Yen C E."/>
        </authorList>
    </citation>
    <scope>NUCLEOTIDE SEQUENCE [LARGE SCALE GENOMIC DNA]</scope>
</reference>
<dbReference type="AlphaFoldDB" id="A0A8S0ZUU3"/>
<accession>A0A8S0ZUU3</accession>
<feature type="region of interest" description="Disordered" evidence="2">
    <location>
        <begin position="413"/>
        <end position="436"/>
    </location>
</feature>
<dbReference type="PANTHER" id="PTHR19303:SF74">
    <property type="entry name" value="POGO TRANSPOSABLE ELEMENT WITH KRAB DOMAIN"/>
    <property type="match status" value="1"/>
</dbReference>
<evidence type="ECO:0000259" key="3">
    <source>
        <dbReference type="PROSITE" id="PS51253"/>
    </source>
</evidence>
<dbReference type="InterPro" id="IPR004875">
    <property type="entry name" value="DDE_SF_endonuclease_dom"/>
</dbReference>
<proteinExistence type="predicted"/>
<feature type="compositionally biased region" description="Polar residues" evidence="2">
    <location>
        <begin position="417"/>
        <end position="436"/>
    </location>
</feature>
<dbReference type="PROSITE" id="PS51253">
    <property type="entry name" value="HTH_CENPB"/>
    <property type="match status" value="1"/>
</dbReference>
<feature type="domain" description="HTH CENPB-type" evidence="3">
    <location>
        <begin position="65"/>
        <end position="142"/>
    </location>
</feature>
<evidence type="ECO:0000313" key="5">
    <source>
        <dbReference type="Proteomes" id="UP000494106"/>
    </source>
</evidence>
<dbReference type="InterPro" id="IPR036397">
    <property type="entry name" value="RNaseH_sf"/>
</dbReference>
<dbReference type="Gene3D" id="3.30.420.10">
    <property type="entry name" value="Ribonuclease H-like superfamily/Ribonuclease H"/>
    <property type="match status" value="1"/>
</dbReference>
<dbReference type="PANTHER" id="PTHR19303">
    <property type="entry name" value="TRANSPOSON"/>
    <property type="match status" value="1"/>
</dbReference>
<dbReference type="InterPro" id="IPR006600">
    <property type="entry name" value="HTH_CenpB_DNA-bd_dom"/>
</dbReference>
<organism evidence="4 5">
    <name type="scientific">Arctia plantaginis</name>
    <name type="common">Wood tiger moth</name>
    <name type="synonym">Phalaena plantaginis</name>
    <dbReference type="NCBI Taxonomy" id="874455"/>
    <lineage>
        <taxon>Eukaryota</taxon>
        <taxon>Metazoa</taxon>
        <taxon>Ecdysozoa</taxon>
        <taxon>Arthropoda</taxon>
        <taxon>Hexapoda</taxon>
        <taxon>Insecta</taxon>
        <taxon>Pterygota</taxon>
        <taxon>Neoptera</taxon>
        <taxon>Endopterygota</taxon>
        <taxon>Lepidoptera</taxon>
        <taxon>Glossata</taxon>
        <taxon>Ditrysia</taxon>
        <taxon>Noctuoidea</taxon>
        <taxon>Erebidae</taxon>
        <taxon>Arctiinae</taxon>
        <taxon>Arctia</taxon>
    </lineage>
</organism>
<dbReference type="InterPro" id="IPR050863">
    <property type="entry name" value="CenT-Element_Derived"/>
</dbReference>
<dbReference type="Pfam" id="PF03184">
    <property type="entry name" value="DDE_1"/>
    <property type="match status" value="1"/>
</dbReference>
<keyword evidence="1" id="KW-0238">DNA-binding</keyword>
<evidence type="ECO:0000256" key="2">
    <source>
        <dbReference type="SAM" id="MobiDB-lite"/>
    </source>
</evidence>
<dbReference type="EMBL" id="CADEBC010000488">
    <property type="protein sequence ID" value="CAB3236996.1"/>
    <property type="molecule type" value="Genomic_DNA"/>
</dbReference>
<protein>
    <recommendedName>
        <fullName evidence="3">HTH CENPB-type domain-containing protein</fullName>
    </recommendedName>
</protein>
<comment type="caution">
    <text evidence="4">The sequence shown here is derived from an EMBL/GenBank/DDBJ whole genome shotgun (WGS) entry which is preliminary data.</text>
</comment>
<name>A0A8S0ZUU3_ARCPL</name>
<gene>
    <name evidence="4" type="ORF">APLA_LOCUS6795</name>
</gene>